<dbReference type="PROSITE" id="PS51257">
    <property type="entry name" value="PROKAR_LIPOPROTEIN"/>
    <property type="match status" value="1"/>
</dbReference>
<keyword evidence="3" id="KW-1185">Reference proteome</keyword>
<dbReference type="KEGG" id="plal:FXN65_01795"/>
<evidence type="ECO:0000313" key="2">
    <source>
        <dbReference type="EMBL" id="QEY60838.1"/>
    </source>
</evidence>
<feature type="signal peptide" evidence="1">
    <location>
        <begin position="1"/>
        <end position="25"/>
    </location>
</feature>
<dbReference type="EMBL" id="CP043311">
    <property type="protein sequence ID" value="QEY60838.1"/>
    <property type="molecule type" value="Genomic_DNA"/>
</dbReference>
<gene>
    <name evidence="2" type="ORF">FXN65_01795</name>
</gene>
<sequence>MRLPLMMGFALLLAGCAGQPPVAPAPPPEAASSDPQQCLDRTDCTTKTSRTLMFVFDYAEAGGALVQRKGTWLFTPSAAKPSGWPSLKIRLAAPPTGRFEFASQCPAGDCRISEGDLLRVYRSYLAGDPCLLTEAKALARCLEPVPLSPGPSP</sequence>
<accession>A0A5J6QDN5</accession>
<organism evidence="2 3">
    <name type="scientific">Metapseudomonas lalkuanensis</name>
    <dbReference type="NCBI Taxonomy" id="2604832"/>
    <lineage>
        <taxon>Bacteria</taxon>
        <taxon>Pseudomonadati</taxon>
        <taxon>Pseudomonadota</taxon>
        <taxon>Gammaproteobacteria</taxon>
        <taxon>Pseudomonadales</taxon>
        <taxon>Pseudomonadaceae</taxon>
        <taxon>Metapseudomonas</taxon>
    </lineage>
</organism>
<dbReference type="RefSeq" id="WP_151131383.1">
    <property type="nucleotide sequence ID" value="NZ_CP043311.1"/>
</dbReference>
<keyword evidence="1" id="KW-0732">Signal</keyword>
<dbReference type="Proteomes" id="UP000327179">
    <property type="component" value="Chromosome"/>
</dbReference>
<proteinExistence type="predicted"/>
<dbReference type="AlphaFoldDB" id="A0A5J6QDN5"/>
<evidence type="ECO:0000256" key="1">
    <source>
        <dbReference type="SAM" id="SignalP"/>
    </source>
</evidence>
<name>A0A5J6QDN5_9GAMM</name>
<feature type="chain" id="PRO_5023816896" description="Lipoprotein" evidence="1">
    <location>
        <begin position="26"/>
        <end position="153"/>
    </location>
</feature>
<evidence type="ECO:0000313" key="3">
    <source>
        <dbReference type="Proteomes" id="UP000327179"/>
    </source>
</evidence>
<protein>
    <recommendedName>
        <fullName evidence="4">Lipoprotein</fullName>
    </recommendedName>
</protein>
<evidence type="ECO:0008006" key="4">
    <source>
        <dbReference type="Google" id="ProtNLM"/>
    </source>
</evidence>
<reference evidence="2 3" key="1">
    <citation type="submission" date="2019-08" db="EMBL/GenBank/DDBJ databases">
        <title>Whole-genome Sequencing of e-waste polymer degrading bacterium Pseudomonas sp. strain PE08.</title>
        <authorList>
            <person name="Kirdat K."/>
            <person name="Debbarma P."/>
            <person name="Narawade N."/>
            <person name="Suyal D."/>
            <person name="Thorat V."/>
            <person name="Shouche Y."/>
            <person name="Goel R."/>
            <person name="Yadav A."/>
        </authorList>
    </citation>
    <scope>NUCLEOTIDE SEQUENCE [LARGE SCALE GENOMIC DNA]</scope>
    <source>
        <strain evidence="2 3">PE08</strain>
    </source>
</reference>